<organism evidence="1 2">
    <name type="scientific">Exophiala viscosa</name>
    <dbReference type="NCBI Taxonomy" id="2486360"/>
    <lineage>
        <taxon>Eukaryota</taxon>
        <taxon>Fungi</taxon>
        <taxon>Dikarya</taxon>
        <taxon>Ascomycota</taxon>
        <taxon>Pezizomycotina</taxon>
        <taxon>Eurotiomycetes</taxon>
        <taxon>Chaetothyriomycetidae</taxon>
        <taxon>Chaetothyriales</taxon>
        <taxon>Herpotrichiellaceae</taxon>
        <taxon>Exophiala</taxon>
    </lineage>
</organism>
<reference evidence="1" key="1">
    <citation type="journal article" date="2022" name="bioRxiv">
        <title>Deciphering the potential niche of two novel black yeast fungi from a biological soil crust based on their genomes, phenotypes, and melanin regulation.</title>
        <authorList>
            <consortium name="DOE Joint Genome Institute"/>
            <person name="Carr E.C."/>
            <person name="Barton Q."/>
            <person name="Grambo S."/>
            <person name="Sullivan M."/>
            <person name="Renfro C.M."/>
            <person name="Kuo A."/>
            <person name="Pangilinan J."/>
            <person name="Lipzen A."/>
            <person name="Keymanesh K."/>
            <person name="Savage E."/>
            <person name="Barry K."/>
            <person name="Grigoriev I.V."/>
            <person name="Riekhof W.R."/>
            <person name="Harris S.S."/>
        </authorList>
    </citation>
    <scope>NUCLEOTIDE SEQUENCE</scope>
    <source>
        <strain evidence="1">JF 03-4F</strain>
    </source>
</reference>
<comment type="caution">
    <text evidence="1">The sequence shown here is derived from an EMBL/GenBank/DDBJ whole genome shotgun (WGS) entry which is preliminary data.</text>
</comment>
<proteinExistence type="predicted"/>
<evidence type="ECO:0000313" key="2">
    <source>
        <dbReference type="Proteomes" id="UP001203852"/>
    </source>
</evidence>
<protein>
    <recommendedName>
        <fullName evidence="3">DUF4219 domain-containing protein</fullName>
    </recommendedName>
</protein>
<evidence type="ECO:0000313" key="1">
    <source>
        <dbReference type="EMBL" id="KAI1613681.1"/>
    </source>
</evidence>
<dbReference type="AlphaFoldDB" id="A0AAN6DWU0"/>
<keyword evidence="2" id="KW-1185">Reference proteome</keyword>
<accession>A0AAN6DWU0</accession>
<dbReference type="EMBL" id="MU404353">
    <property type="protein sequence ID" value="KAI1613681.1"/>
    <property type="molecule type" value="Genomic_DNA"/>
</dbReference>
<evidence type="ECO:0008006" key="3">
    <source>
        <dbReference type="Google" id="ProtNLM"/>
    </source>
</evidence>
<sequence length="218" mass="24962">MSDLTPDPEAGFERLVGKSNYARWARGFQTIAKLKGVWSLVSGKEKVLEESYLYGHHSKEYFDLNCTKCFERNQTYTAQNVRVQTAQGLLEFWVNPDIRYEIKSEQCPSDASWHLEEVYKMEDEDAIRLAYEALNGLHLKDFKNMSEYLKEHRLVRADLLDANAIVTPGELIDNIMGGLNGTYLDRVPASRLQGLEHITSLGVLADELLELERVYAKL</sequence>
<gene>
    <name evidence="1" type="ORF">EDD36DRAFT_417552</name>
</gene>
<dbReference type="Proteomes" id="UP001203852">
    <property type="component" value="Unassembled WGS sequence"/>
</dbReference>
<name>A0AAN6DWU0_9EURO</name>